<dbReference type="PANTHER" id="PTHR37461:SF1">
    <property type="entry name" value="ANTI-SIGMA-K FACTOR RSKA"/>
    <property type="match status" value="1"/>
</dbReference>
<comment type="subcellular location">
    <subcellularLocation>
        <location evidence="2">Cell membrane</location>
    </subcellularLocation>
    <subcellularLocation>
        <location evidence="1">Membrane</location>
        <topology evidence="1">Single-pass membrane protein</topology>
    </subcellularLocation>
</comment>
<reference evidence="14 15" key="1">
    <citation type="submission" date="2020-07" db="EMBL/GenBank/DDBJ databases">
        <title>Sequencing the genomes of 1000 actinobacteria strains.</title>
        <authorList>
            <person name="Klenk H.-P."/>
        </authorList>
    </citation>
    <scope>NUCLEOTIDE SEQUENCE [LARGE SCALE GENOMIC DNA]</scope>
    <source>
        <strain evidence="14 15">DSM 44121</strain>
    </source>
</reference>
<dbReference type="InterPro" id="IPR051474">
    <property type="entry name" value="Anti-sigma-K/W_factor"/>
</dbReference>
<dbReference type="PANTHER" id="PTHR37461">
    <property type="entry name" value="ANTI-SIGMA-K FACTOR RSKA"/>
    <property type="match status" value="1"/>
</dbReference>
<evidence type="ECO:0000256" key="6">
    <source>
        <dbReference type="ARBA" id="ARBA00023015"/>
    </source>
</evidence>
<evidence type="ECO:0000256" key="12">
    <source>
        <dbReference type="SAM" id="Phobius"/>
    </source>
</evidence>
<dbReference type="Pfam" id="PF10099">
    <property type="entry name" value="RskA_C"/>
    <property type="match status" value="1"/>
</dbReference>
<name>A0A7W3JCC2_9MICO</name>
<dbReference type="InterPro" id="IPR041916">
    <property type="entry name" value="Anti_sigma_zinc_sf"/>
</dbReference>
<accession>A0A7W3JCC2</accession>
<evidence type="ECO:0000256" key="4">
    <source>
        <dbReference type="ARBA" id="ARBA00022692"/>
    </source>
</evidence>
<comment type="caution">
    <text evidence="14">The sequence shown here is derived from an EMBL/GenBank/DDBJ whole genome shotgun (WGS) entry which is preliminary data.</text>
</comment>
<evidence type="ECO:0000259" key="13">
    <source>
        <dbReference type="Pfam" id="PF10099"/>
    </source>
</evidence>
<feature type="transmembrane region" description="Helical" evidence="12">
    <location>
        <begin position="149"/>
        <end position="170"/>
    </location>
</feature>
<feature type="domain" description="Anti-sigma K factor RskA C-terminal" evidence="13">
    <location>
        <begin position="153"/>
        <end position="287"/>
    </location>
</feature>
<dbReference type="GO" id="GO:0006417">
    <property type="term" value="P:regulation of translation"/>
    <property type="evidence" value="ECO:0007669"/>
    <property type="project" value="TreeGrafter"/>
</dbReference>
<proteinExistence type="predicted"/>
<dbReference type="GO" id="GO:0016989">
    <property type="term" value="F:sigma factor antagonist activity"/>
    <property type="evidence" value="ECO:0007669"/>
    <property type="project" value="TreeGrafter"/>
</dbReference>
<dbReference type="GO" id="GO:0005886">
    <property type="term" value="C:plasma membrane"/>
    <property type="evidence" value="ECO:0007669"/>
    <property type="project" value="UniProtKB-SubCell"/>
</dbReference>
<evidence type="ECO:0000256" key="9">
    <source>
        <dbReference type="ARBA" id="ARBA00029829"/>
    </source>
</evidence>
<dbReference type="RefSeq" id="WP_182619329.1">
    <property type="nucleotide sequence ID" value="NZ_JACGWV010000002.1"/>
</dbReference>
<dbReference type="Proteomes" id="UP000540568">
    <property type="component" value="Unassembled WGS sequence"/>
</dbReference>
<protein>
    <recommendedName>
        <fullName evidence="10">Regulator of SigK</fullName>
    </recommendedName>
    <alternativeName>
        <fullName evidence="9">Sigma-K anti-sigma factor RskA</fullName>
    </alternativeName>
</protein>
<sequence length="292" mass="29256">MADETTGTGTDGLAGDVWDLLPGYALGALDDADREAVERLLASDADARRALDEYRDVVAAFVVEAEPPAALRASVLAQVQDTAQLHGPTAEAASAPAASPAAPAAPPAAPASPAGPDPEQGSVVSAAGTAPSSGGAEVVDLASRRRRRWGTAVAAVAAAFAIAVPTTVAVQVSAERDRLREQAQVVSEMLADPDSSILRGAVQGGGEASVLVAGDDMLFRADDLPALDADQAYQLWVVEGDGSVSSAGLLATHDGQATSLVQGQHGVGMAVSVEPKSGSEQPTTAPIVVLGA</sequence>
<evidence type="ECO:0000313" key="15">
    <source>
        <dbReference type="Proteomes" id="UP000540568"/>
    </source>
</evidence>
<evidence type="ECO:0000256" key="10">
    <source>
        <dbReference type="ARBA" id="ARBA00030803"/>
    </source>
</evidence>
<keyword evidence="3" id="KW-1003">Cell membrane</keyword>
<feature type="compositionally biased region" description="Pro residues" evidence="11">
    <location>
        <begin position="103"/>
        <end position="116"/>
    </location>
</feature>
<evidence type="ECO:0000256" key="11">
    <source>
        <dbReference type="SAM" id="MobiDB-lite"/>
    </source>
</evidence>
<evidence type="ECO:0000256" key="5">
    <source>
        <dbReference type="ARBA" id="ARBA00022989"/>
    </source>
</evidence>
<dbReference type="Gene3D" id="1.10.10.1320">
    <property type="entry name" value="Anti-sigma factor, zinc-finger domain"/>
    <property type="match status" value="1"/>
</dbReference>
<keyword evidence="8" id="KW-0804">Transcription</keyword>
<evidence type="ECO:0000256" key="3">
    <source>
        <dbReference type="ARBA" id="ARBA00022475"/>
    </source>
</evidence>
<organism evidence="14 15">
    <name type="scientific">Promicromonospora sukumoe</name>
    <dbReference type="NCBI Taxonomy" id="88382"/>
    <lineage>
        <taxon>Bacteria</taxon>
        <taxon>Bacillati</taxon>
        <taxon>Actinomycetota</taxon>
        <taxon>Actinomycetes</taxon>
        <taxon>Micrococcales</taxon>
        <taxon>Promicromonosporaceae</taxon>
        <taxon>Promicromonospora</taxon>
    </lineage>
</organism>
<keyword evidence="7 12" id="KW-0472">Membrane</keyword>
<keyword evidence="5 12" id="KW-1133">Transmembrane helix</keyword>
<keyword evidence="15" id="KW-1185">Reference proteome</keyword>
<gene>
    <name evidence="14" type="ORF">FHX71_004160</name>
</gene>
<keyword evidence="6" id="KW-0805">Transcription regulation</keyword>
<dbReference type="InterPro" id="IPR018764">
    <property type="entry name" value="RskA_C"/>
</dbReference>
<feature type="compositionally biased region" description="Low complexity" evidence="11">
    <location>
        <begin position="92"/>
        <end position="102"/>
    </location>
</feature>
<feature type="region of interest" description="Disordered" evidence="11">
    <location>
        <begin position="86"/>
        <end position="138"/>
    </location>
</feature>
<evidence type="ECO:0000313" key="14">
    <source>
        <dbReference type="EMBL" id="MBA8810184.1"/>
    </source>
</evidence>
<dbReference type="AlphaFoldDB" id="A0A7W3JCC2"/>
<evidence type="ECO:0000256" key="2">
    <source>
        <dbReference type="ARBA" id="ARBA00004236"/>
    </source>
</evidence>
<evidence type="ECO:0000256" key="1">
    <source>
        <dbReference type="ARBA" id="ARBA00004167"/>
    </source>
</evidence>
<evidence type="ECO:0000256" key="8">
    <source>
        <dbReference type="ARBA" id="ARBA00023163"/>
    </source>
</evidence>
<feature type="compositionally biased region" description="Low complexity" evidence="11">
    <location>
        <begin position="121"/>
        <end position="136"/>
    </location>
</feature>
<dbReference type="EMBL" id="JACGWV010000002">
    <property type="protein sequence ID" value="MBA8810184.1"/>
    <property type="molecule type" value="Genomic_DNA"/>
</dbReference>
<evidence type="ECO:0000256" key="7">
    <source>
        <dbReference type="ARBA" id="ARBA00023136"/>
    </source>
</evidence>
<keyword evidence="4 12" id="KW-0812">Transmembrane</keyword>